<evidence type="ECO:0000313" key="2">
    <source>
        <dbReference type="Proteomes" id="UP001205185"/>
    </source>
</evidence>
<gene>
    <name evidence="1" type="ORF">LV75_001566</name>
</gene>
<dbReference type="EMBL" id="JAMTCO010000004">
    <property type="protein sequence ID" value="MCP2269078.1"/>
    <property type="molecule type" value="Genomic_DNA"/>
</dbReference>
<reference evidence="1 2" key="1">
    <citation type="submission" date="2022-06" db="EMBL/GenBank/DDBJ databases">
        <title>Genomic Encyclopedia of Archaeal and Bacterial Type Strains, Phase II (KMG-II): from individual species to whole genera.</title>
        <authorList>
            <person name="Goeker M."/>
        </authorList>
    </citation>
    <scope>NUCLEOTIDE SEQUENCE [LARGE SCALE GENOMIC DNA]</scope>
    <source>
        <strain evidence="1 2">DSM 44255</strain>
    </source>
</reference>
<keyword evidence="2" id="KW-1185">Reference proteome</keyword>
<comment type="caution">
    <text evidence="1">The sequence shown here is derived from an EMBL/GenBank/DDBJ whole genome shotgun (WGS) entry which is preliminary data.</text>
</comment>
<dbReference type="Proteomes" id="UP001205185">
    <property type="component" value="Unassembled WGS sequence"/>
</dbReference>
<organism evidence="1 2">
    <name type="scientific">Actinokineospora diospyrosa</name>
    <dbReference type="NCBI Taxonomy" id="103728"/>
    <lineage>
        <taxon>Bacteria</taxon>
        <taxon>Bacillati</taxon>
        <taxon>Actinomycetota</taxon>
        <taxon>Actinomycetes</taxon>
        <taxon>Pseudonocardiales</taxon>
        <taxon>Pseudonocardiaceae</taxon>
        <taxon>Actinokineospora</taxon>
    </lineage>
</organism>
<evidence type="ECO:0000313" key="1">
    <source>
        <dbReference type="EMBL" id="MCP2269078.1"/>
    </source>
</evidence>
<proteinExistence type="predicted"/>
<dbReference type="RefSeq" id="WP_253886099.1">
    <property type="nucleotide sequence ID" value="NZ_BAAAVB010000016.1"/>
</dbReference>
<accession>A0ABT1I8X6</accession>
<name>A0ABT1I8X6_9PSEU</name>
<protein>
    <recommendedName>
        <fullName evidence="3">Type VII secretion system (Wss) protein ESAT-6</fullName>
    </recommendedName>
</protein>
<sequence>MYDNEGGLTSAIGAQMGEFASAAARGGFAVNEHGGAALLRAIGNLVEWIDEQQVQLRLLTRVAKLGSSNNAEIMKPFLQQVASDDQGFITQLLQLRASLVQGEEAIRQAMANYQQVDQQAAREMN</sequence>
<evidence type="ECO:0008006" key="3">
    <source>
        <dbReference type="Google" id="ProtNLM"/>
    </source>
</evidence>